<organism evidence="2 3">
    <name type="scientific">Enterocloster bolteae (strain ATCC BAA-613 / DSM 15670 / CCUG 46953 / JCM 12243 / WAL 16351)</name>
    <name type="common">Clostridium bolteae</name>
    <dbReference type="NCBI Taxonomy" id="411902"/>
    <lineage>
        <taxon>Bacteria</taxon>
        <taxon>Bacillati</taxon>
        <taxon>Bacillota</taxon>
        <taxon>Clostridia</taxon>
        <taxon>Lachnospirales</taxon>
        <taxon>Lachnospiraceae</taxon>
        <taxon>Enterocloster</taxon>
    </lineage>
</organism>
<evidence type="ECO:0000259" key="1">
    <source>
        <dbReference type="Pfam" id="PF01548"/>
    </source>
</evidence>
<dbReference type="HOGENOM" id="CLU_036902_17_2_9"/>
<reference evidence="2 3" key="2">
    <citation type="submission" date="2007-09" db="EMBL/GenBank/DDBJ databases">
        <title>Draft genome sequence of Clostridium bolteae (ATCC BAA-613).</title>
        <authorList>
            <person name="Sudarsanam P."/>
            <person name="Ley R."/>
            <person name="Guruge J."/>
            <person name="Turnbaugh P.J."/>
            <person name="Mahowald M."/>
            <person name="Liep D."/>
            <person name="Gordon J."/>
        </authorList>
    </citation>
    <scope>NUCLEOTIDE SEQUENCE [LARGE SCALE GENOMIC DNA]</scope>
    <source>
        <strain evidence="3">ATCC BAA-613 / DSM 15670 / CCUG 46953 / JCM 12243 / WAL 16351</strain>
    </source>
</reference>
<dbReference type="GO" id="GO:0003677">
    <property type="term" value="F:DNA binding"/>
    <property type="evidence" value="ECO:0007669"/>
    <property type="project" value="InterPro"/>
</dbReference>
<dbReference type="GO" id="GO:0006313">
    <property type="term" value="P:DNA transposition"/>
    <property type="evidence" value="ECO:0007669"/>
    <property type="project" value="InterPro"/>
</dbReference>
<dbReference type="Proteomes" id="UP000005396">
    <property type="component" value="Unassembled WGS sequence"/>
</dbReference>
<name>A8S071_ENTBW</name>
<reference evidence="2 3" key="1">
    <citation type="submission" date="2007-08" db="EMBL/GenBank/DDBJ databases">
        <authorList>
            <person name="Fulton L."/>
            <person name="Clifton S."/>
            <person name="Fulton B."/>
            <person name="Xu J."/>
            <person name="Minx P."/>
            <person name="Pepin K.H."/>
            <person name="Johnson M."/>
            <person name="Thiruvilangam P."/>
            <person name="Bhonagiri V."/>
            <person name="Nash W.E."/>
            <person name="Mardis E.R."/>
            <person name="Wilson R.K."/>
        </authorList>
    </citation>
    <scope>NUCLEOTIDE SEQUENCE [LARGE SCALE GENOMIC DNA]</scope>
    <source>
        <strain evidence="3">ATCC BAA-613 / DSM 15670 / CCUG 46953 / JCM 12243 / WAL 16351</strain>
    </source>
</reference>
<feature type="domain" description="Transposase IS110-like N-terminal" evidence="1">
    <location>
        <begin position="18"/>
        <end position="85"/>
    </location>
</feature>
<protein>
    <recommendedName>
        <fullName evidence="1">Transposase IS110-like N-terminal domain-containing protein</fullName>
    </recommendedName>
</protein>
<evidence type="ECO:0000313" key="2">
    <source>
        <dbReference type="EMBL" id="EDP14208.1"/>
    </source>
</evidence>
<dbReference type="Pfam" id="PF01548">
    <property type="entry name" value="DEDD_Tnp_IS110"/>
    <property type="match status" value="1"/>
</dbReference>
<dbReference type="GO" id="GO:0004803">
    <property type="term" value="F:transposase activity"/>
    <property type="evidence" value="ECO:0007669"/>
    <property type="project" value="InterPro"/>
</dbReference>
<accession>A8S071</accession>
<evidence type="ECO:0000313" key="3">
    <source>
        <dbReference type="Proteomes" id="UP000005396"/>
    </source>
</evidence>
<dbReference type="InterPro" id="IPR002525">
    <property type="entry name" value="Transp_IS110-like_N"/>
</dbReference>
<gene>
    <name evidence="2" type="ORF">CLOBOL_05600</name>
</gene>
<dbReference type="PaxDb" id="411902-CLOBOL_05600"/>
<proteinExistence type="predicted"/>
<dbReference type="EMBL" id="ABCC02000041">
    <property type="protein sequence ID" value="EDP14208.1"/>
    <property type="molecule type" value="Genomic_DNA"/>
</dbReference>
<dbReference type="eggNOG" id="COG3547">
    <property type="taxonomic scope" value="Bacteria"/>
</dbReference>
<dbReference type="AlphaFoldDB" id="A8S071"/>
<comment type="caution">
    <text evidence="2">The sequence shown here is derived from an EMBL/GenBank/DDBJ whole genome shotgun (WGS) entry which is preliminary data.</text>
</comment>
<sequence>MALNSIKFIQRRFLMIYVGIDVAKDKHDCFITNSDGEVLFKSFTISNNREGFKTLFQRIGSVSDDLTKAKVGLEATGHYDYRLYSRSKK</sequence>